<dbReference type="SUPFAM" id="SSF56112">
    <property type="entry name" value="Protein kinase-like (PK-like)"/>
    <property type="match status" value="1"/>
</dbReference>
<dbReference type="Gene3D" id="3.90.1200.10">
    <property type="match status" value="1"/>
</dbReference>
<gene>
    <name evidence="2" type="ORF">HMPREF3213_00959</name>
</gene>
<dbReference type="PANTHER" id="PTHR39179:SF3">
    <property type="entry name" value="COTS-RELATED PROTEIN"/>
    <property type="match status" value="1"/>
</dbReference>
<name>A0A133KXX5_HEYCO</name>
<organism evidence="2 3">
    <name type="scientific">Heyndrickxia coagulans</name>
    <name type="common">Weizmannia coagulans</name>
    <dbReference type="NCBI Taxonomy" id="1398"/>
    <lineage>
        <taxon>Bacteria</taxon>
        <taxon>Bacillati</taxon>
        <taxon>Bacillota</taxon>
        <taxon>Bacilli</taxon>
        <taxon>Bacillales</taxon>
        <taxon>Bacillaceae</taxon>
        <taxon>Heyndrickxia</taxon>
    </lineage>
</organism>
<dbReference type="Gene3D" id="3.30.200.20">
    <property type="entry name" value="Phosphorylase Kinase, domain 1"/>
    <property type="match status" value="1"/>
</dbReference>
<protein>
    <submittedName>
        <fullName evidence="2">Spore coat protein YsxE</fullName>
    </submittedName>
</protein>
<dbReference type="InterPro" id="IPR014253">
    <property type="entry name" value="Spore_coat_YsxE"/>
</dbReference>
<evidence type="ECO:0000313" key="2">
    <source>
        <dbReference type="EMBL" id="KWZ84170.1"/>
    </source>
</evidence>
<dbReference type="EMBL" id="LRPN01000032">
    <property type="protein sequence ID" value="KWZ84170.1"/>
    <property type="molecule type" value="Genomic_DNA"/>
</dbReference>
<accession>A0A133KXX5</accession>
<dbReference type="GO" id="GO:0042601">
    <property type="term" value="C:endospore-forming forespore"/>
    <property type="evidence" value="ECO:0007669"/>
    <property type="project" value="TreeGrafter"/>
</dbReference>
<keyword evidence="2" id="KW-0167">Capsid protein</keyword>
<feature type="domain" description="Aminoglycoside phosphotransferase" evidence="1">
    <location>
        <begin position="89"/>
        <end position="302"/>
    </location>
</feature>
<evidence type="ECO:0000313" key="3">
    <source>
        <dbReference type="Proteomes" id="UP000070376"/>
    </source>
</evidence>
<dbReference type="AlphaFoldDB" id="A0A133KXX5"/>
<sequence length="394" mass="46273">MKDASEIQGLSACVRKRAKRAILNLDCAYVQAAANAAQRGNENEQAPIFQEKRSKKVKRVTDLSQQDINRIVKHYGLNAEYVGRYGKVYKIYTGQGIFALKKIAPQNGMGFIRHVQSLYQRGYNRIVPVYPALDGRYGVLYNGALYYLMPWLPNEEKEARGEKHQKMFRELARLHSLSVKDTEISIEKRREYYEETLSRWYGQQDFLEEFLERCEEQVYMSPFALLYCTFYNETNQALKFSIRQLENWYEQSKEMEKARTVTIHGKISTEHFLYDERGLGYFTNFELAKNAAPFYDLLPFLSRTLDSYPSRFDDCVDWVKTYFSYFPLKEDEKSLFFSYLAYPAPIIQTVEEYFANEGKRHEARAVAKLQEKYWRMKNTEYVVMQLSQGAAPAS</sequence>
<dbReference type="PANTHER" id="PTHR39179">
    <property type="entry name" value="SPORE COAT PROTEIN I"/>
    <property type="match status" value="1"/>
</dbReference>
<proteinExistence type="predicted"/>
<dbReference type="InterPro" id="IPR047175">
    <property type="entry name" value="CotS-like"/>
</dbReference>
<dbReference type="InterPro" id="IPR011009">
    <property type="entry name" value="Kinase-like_dom_sf"/>
</dbReference>
<dbReference type="Proteomes" id="UP000070376">
    <property type="component" value="Unassembled WGS sequence"/>
</dbReference>
<dbReference type="NCBIfam" id="TIGR02904">
    <property type="entry name" value="spore_ysxE"/>
    <property type="match status" value="1"/>
</dbReference>
<dbReference type="InterPro" id="IPR002575">
    <property type="entry name" value="Aminoglycoside_PTrfase"/>
</dbReference>
<dbReference type="PATRIC" id="fig|1398.22.peg.966"/>
<reference evidence="3" key="1">
    <citation type="submission" date="2016-01" db="EMBL/GenBank/DDBJ databases">
        <authorList>
            <person name="Mitreva M."/>
            <person name="Pepin K.H."/>
            <person name="Mihindukulasuriya K.A."/>
            <person name="Fulton R."/>
            <person name="Fronick C."/>
            <person name="O'Laughlin M."/>
            <person name="Miner T."/>
            <person name="Herter B."/>
            <person name="Rosa B.A."/>
            <person name="Cordes M."/>
            <person name="Tomlinson C."/>
            <person name="Wollam A."/>
            <person name="Palsikar V.B."/>
            <person name="Mardis E.R."/>
            <person name="Wilson R.K."/>
        </authorList>
    </citation>
    <scope>NUCLEOTIDE SEQUENCE [LARGE SCALE GENOMIC DNA]</scope>
    <source>
        <strain evidence="3">GED7749B</strain>
    </source>
</reference>
<keyword evidence="2" id="KW-0946">Virion</keyword>
<evidence type="ECO:0000259" key="1">
    <source>
        <dbReference type="Pfam" id="PF01636"/>
    </source>
</evidence>
<dbReference type="Pfam" id="PF01636">
    <property type="entry name" value="APH"/>
    <property type="match status" value="1"/>
</dbReference>
<comment type="caution">
    <text evidence="2">The sequence shown here is derived from an EMBL/GenBank/DDBJ whole genome shotgun (WGS) entry which is preliminary data.</text>
</comment>